<dbReference type="AlphaFoldDB" id="F2CQW4"/>
<evidence type="ECO:0000313" key="1">
    <source>
        <dbReference type="EMBL" id="BAJ85235.1"/>
    </source>
</evidence>
<accession>F2CQW4</accession>
<name>F2CQW4_HORVV</name>
<organism evidence="1">
    <name type="scientific">Hordeum vulgare subsp. vulgare</name>
    <name type="common">Domesticated barley</name>
    <dbReference type="NCBI Taxonomy" id="112509"/>
    <lineage>
        <taxon>Eukaryota</taxon>
        <taxon>Viridiplantae</taxon>
        <taxon>Streptophyta</taxon>
        <taxon>Embryophyta</taxon>
        <taxon>Tracheophyta</taxon>
        <taxon>Spermatophyta</taxon>
        <taxon>Magnoliopsida</taxon>
        <taxon>Liliopsida</taxon>
        <taxon>Poales</taxon>
        <taxon>Poaceae</taxon>
        <taxon>BOP clade</taxon>
        <taxon>Pooideae</taxon>
        <taxon>Triticodae</taxon>
        <taxon>Triticeae</taxon>
        <taxon>Hordeinae</taxon>
        <taxon>Hordeum</taxon>
    </lineage>
</organism>
<dbReference type="EMBL" id="AK354016">
    <property type="protein sequence ID" value="BAJ85235.1"/>
    <property type="molecule type" value="mRNA"/>
</dbReference>
<reference evidence="1" key="1">
    <citation type="journal article" date="2011" name="Plant Physiol.">
        <title>Comprehensive sequence analysis of 24,783 barley full-length cDNAs derived from 12 clone libraries.</title>
        <authorList>
            <person name="Matsumoto T."/>
            <person name="Tanaka T."/>
            <person name="Sakai H."/>
            <person name="Amano N."/>
            <person name="Kanamori H."/>
            <person name="Kurita K."/>
            <person name="Kikuta A."/>
            <person name="Kamiya K."/>
            <person name="Yamamoto M."/>
            <person name="Ikawa H."/>
            <person name="Fujii N."/>
            <person name="Hori K."/>
            <person name="Itoh T."/>
            <person name="Sato K."/>
        </authorList>
    </citation>
    <scope>NUCLEOTIDE SEQUENCE</scope>
    <source>
        <tissue evidence="1">Leaf</tissue>
    </source>
</reference>
<proteinExistence type="evidence at transcript level"/>
<protein>
    <submittedName>
        <fullName evidence="1">Predicted protein</fullName>
    </submittedName>
</protein>
<sequence length="45" mass="5514">MKTSVKLIHASRLFVDEAVKEDHYHSKRHKKSWCKWIWKIKLFAC</sequence>